<protein>
    <submittedName>
        <fullName evidence="2">Uncharacterized protein</fullName>
    </submittedName>
</protein>
<dbReference type="AlphaFoldDB" id="A0A022Q595"/>
<evidence type="ECO:0000313" key="3">
    <source>
        <dbReference type="Proteomes" id="UP000030748"/>
    </source>
</evidence>
<feature type="transmembrane region" description="Helical" evidence="1">
    <location>
        <begin position="152"/>
        <end position="178"/>
    </location>
</feature>
<feature type="transmembrane region" description="Helical" evidence="1">
    <location>
        <begin position="9"/>
        <end position="31"/>
    </location>
</feature>
<dbReference type="InterPro" id="IPR040283">
    <property type="entry name" value="DDB_G0292058-like"/>
</dbReference>
<dbReference type="PANTHER" id="PTHR31414:SF31">
    <property type="entry name" value="PROTEIN TWEETY HOMOLOG"/>
    <property type="match status" value="1"/>
</dbReference>
<dbReference type="STRING" id="4155.A0A022Q595"/>
<organism evidence="2 3">
    <name type="scientific">Erythranthe guttata</name>
    <name type="common">Yellow monkey flower</name>
    <name type="synonym">Mimulus guttatus</name>
    <dbReference type="NCBI Taxonomy" id="4155"/>
    <lineage>
        <taxon>Eukaryota</taxon>
        <taxon>Viridiplantae</taxon>
        <taxon>Streptophyta</taxon>
        <taxon>Embryophyta</taxon>
        <taxon>Tracheophyta</taxon>
        <taxon>Spermatophyta</taxon>
        <taxon>Magnoliopsida</taxon>
        <taxon>eudicotyledons</taxon>
        <taxon>Gunneridae</taxon>
        <taxon>Pentapetalae</taxon>
        <taxon>asterids</taxon>
        <taxon>lamiids</taxon>
        <taxon>Lamiales</taxon>
        <taxon>Phrymaceae</taxon>
        <taxon>Erythranthe</taxon>
    </lineage>
</organism>
<feature type="transmembrane region" description="Helical" evidence="1">
    <location>
        <begin position="330"/>
        <end position="353"/>
    </location>
</feature>
<evidence type="ECO:0000313" key="2">
    <source>
        <dbReference type="EMBL" id="EYU21690.1"/>
    </source>
</evidence>
<keyword evidence="3" id="KW-1185">Reference proteome</keyword>
<feature type="non-terminal residue" evidence="2">
    <location>
        <position position="1"/>
    </location>
</feature>
<dbReference type="PANTHER" id="PTHR31414">
    <property type="entry name" value="TRANSMEMBRANE PROTEIN DDB_G0292058"/>
    <property type="match status" value="1"/>
</dbReference>
<keyword evidence="1" id="KW-0812">Transmembrane</keyword>
<keyword evidence="1" id="KW-0472">Membrane</keyword>
<name>A0A022Q595_ERYGU</name>
<dbReference type="Proteomes" id="UP000030748">
    <property type="component" value="Unassembled WGS sequence"/>
</dbReference>
<feature type="non-terminal residue" evidence="2">
    <location>
        <position position="364"/>
    </location>
</feature>
<sequence length="364" mass="39992">SVVYTGSTLFFIAAIWFFGFGIFLLVVSMYVCCCRSRPYGYSRFAYALSLILLMLFTISAMIGSAVLFTGQAKFHDSVKTTLDYVLGQADSTVGGLKNVSNYLSAAKKVGVDQVFLPQDVQNNIDKVNTMITSSANTLDSATKNNKDDIFRYLDAVLVVLGWILVAITFILCGVFLVLHNVMGDTCVAMGDWVNNPTAHTALDDIIPCVDPNTAQEVLSSSKEVTSQMVLLVNGIIANVSNRDNIPPGAGALYYNQSGPLVPLLCNPYNSDRSNRGICATGEVGLNNATQLGLDQYGPFLTNLVDCSFLREAFSTIHKDNCPNLRLYSRWVYIGLAMVSSAVMLSLILWVLYARERRHRKYTKL</sequence>
<evidence type="ECO:0000256" key="1">
    <source>
        <dbReference type="SAM" id="Phobius"/>
    </source>
</evidence>
<feature type="transmembrane region" description="Helical" evidence="1">
    <location>
        <begin position="43"/>
        <end position="69"/>
    </location>
</feature>
<keyword evidence="1" id="KW-1133">Transmembrane helix</keyword>
<dbReference type="EMBL" id="KI632223">
    <property type="protein sequence ID" value="EYU21690.1"/>
    <property type="molecule type" value="Genomic_DNA"/>
</dbReference>
<reference evidence="2 3" key="1">
    <citation type="journal article" date="2013" name="Proc. Natl. Acad. Sci. U.S.A.">
        <title>Fine-scale variation in meiotic recombination in Mimulus inferred from population shotgun sequencing.</title>
        <authorList>
            <person name="Hellsten U."/>
            <person name="Wright K.M."/>
            <person name="Jenkins J."/>
            <person name="Shu S."/>
            <person name="Yuan Y."/>
            <person name="Wessler S.R."/>
            <person name="Schmutz J."/>
            <person name="Willis J.H."/>
            <person name="Rokhsar D.S."/>
        </authorList>
    </citation>
    <scope>NUCLEOTIDE SEQUENCE [LARGE SCALE GENOMIC DNA]</scope>
    <source>
        <strain evidence="3">cv. DUN x IM62</strain>
    </source>
</reference>
<accession>A0A022Q595</accession>
<proteinExistence type="predicted"/>
<gene>
    <name evidence="2" type="ORF">MIMGU_mgv1a0245131mg</name>
</gene>